<evidence type="ECO:0000256" key="1">
    <source>
        <dbReference type="SAM" id="MobiDB-lite"/>
    </source>
</evidence>
<keyword evidence="2" id="KW-0812">Transmembrane</keyword>
<feature type="transmembrane region" description="Helical" evidence="2">
    <location>
        <begin position="618"/>
        <end position="635"/>
    </location>
</feature>
<proteinExistence type="predicted"/>
<dbReference type="AlphaFoldDB" id="A0A2U3E4T3"/>
<evidence type="ECO:0000256" key="2">
    <source>
        <dbReference type="SAM" id="Phobius"/>
    </source>
</evidence>
<gene>
    <name evidence="3" type="ORF">PCL_01165</name>
</gene>
<evidence type="ECO:0000313" key="3">
    <source>
        <dbReference type="EMBL" id="PWI69518.1"/>
    </source>
</evidence>
<dbReference type="EMBL" id="LCWV01000012">
    <property type="protein sequence ID" value="PWI69518.1"/>
    <property type="molecule type" value="Genomic_DNA"/>
</dbReference>
<keyword evidence="2" id="KW-0472">Membrane</keyword>
<protein>
    <submittedName>
        <fullName evidence="3">Uncharacterized protein</fullName>
    </submittedName>
</protein>
<reference evidence="3 4" key="1">
    <citation type="journal article" date="2016" name="Front. Microbiol.">
        <title>Genome and transcriptome sequences reveal the specific parasitism of the nematophagous Purpureocillium lilacinum 36-1.</title>
        <authorList>
            <person name="Xie J."/>
            <person name="Li S."/>
            <person name="Mo C."/>
            <person name="Xiao X."/>
            <person name="Peng D."/>
            <person name="Wang G."/>
            <person name="Xiao Y."/>
        </authorList>
    </citation>
    <scope>NUCLEOTIDE SEQUENCE [LARGE SCALE GENOMIC DNA]</scope>
    <source>
        <strain evidence="3 4">36-1</strain>
    </source>
</reference>
<evidence type="ECO:0000313" key="4">
    <source>
        <dbReference type="Proteomes" id="UP000245956"/>
    </source>
</evidence>
<organism evidence="3 4">
    <name type="scientific">Purpureocillium lilacinum</name>
    <name type="common">Paecilomyces lilacinus</name>
    <dbReference type="NCBI Taxonomy" id="33203"/>
    <lineage>
        <taxon>Eukaryota</taxon>
        <taxon>Fungi</taxon>
        <taxon>Dikarya</taxon>
        <taxon>Ascomycota</taxon>
        <taxon>Pezizomycotina</taxon>
        <taxon>Sordariomycetes</taxon>
        <taxon>Hypocreomycetidae</taxon>
        <taxon>Hypocreales</taxon>
        <taxon>Ophiocordycipitaceae</taxon>
        <taxon>Purpureocillium</taxon>
    </lineage>
</organism>
<feature type="transmembrane region" description="Helical" evidence="2">
    <location>
        <begin position="476"/>
        <end position="495"/>
    </location>
</feature>
<comment type="caution">
    <text evidence="3">The sequence shown here is derived from an EMBL/GenBank/DDBJ whole genome shotgun (WGS) entry which is preliminary data.</text>
</comment>
<dbReference type="Proteomes" id="UP000245956">
    <property type="component" value="Unassembled WGS sequence"/>
</dbReference>
<feature type="region of interest" description="Disordered" evidence="1">
    <location>
        <begin position="410"/>
        <end position="437"/>
    </location>
</feature>
<sequence>MDTTQESIPLGNIDPGDTFPHPSPELANVSMEAGEASDNPHFDLSAPLNDTTEDVLRATMAYKAFAALYGISEARQLELWTNEISRLMDLTKAPEAPFLFHPATTRGAEIFAKDSLDAHKVTSRFAERMWDAINVIVHDSQAALAINCKELCNPDILARSRKHLEAMAAQSSQTSPQYSTEELSLQEDHYNFMGYCTAVLSRVHAVCAPFSAVPLHPKACPHFIAALAKISAKLKIVSNQRLHPAQSSLTNCRSYMSSGECHQHGTHNKAAANGDGESLSPMISARHNVKVVGVVSSETRVKAIEMEYYLHTTRLQYAILELLRIMLSSVRLMDFDPTNFERYEISAAFYTRPLALMATLVFRDLDQSYSGSSDPALTDRAWAPIIVTEAVVSVIHQGSLDEEVGKPEACVTSSTLSGQDDRAGNSGQGSPTGQSSAFTESLGTEVHIVLQGQILTRAESKYRAPRRTRLRSMSDVISVVVPLMLATPRAIIILCEDIRSRGCQQREAPCQQDIYFFPWTKAIIQLNSTITSGYLFRGQHKDAEAGTLLYAIRLGIIYPGTLETEKQQMDSWAIQERGVMVNCKKYVAALMTLCASLACGGIAMGLAVGTRIPGVDPFNLASFSWILAAFVMLIGKSIRVRSWCWHDFVHGRVFCQSLSELSSVTRIDAQHIFIKLFDEQSLMHLQTRGPYNAIFTRKSDDGFAIDVPLAIGALLNCGLVMVRVLLSVPGRGALLVCLDLRQGRTINVLPASYNSDESGNQAREWIYSQDDVNTYCDGVTTQLRRWRTGRQLNWGEVTGLDYIQSSEVFT</sequence>
<keyword evidence="2" id="KW-1133">Transmembrane helix</keyword>
<feature type="compositionally biased region" description="Polar residues" evidence="1">
    <location>
        <begin position="428"/>
        <end position="437"/>
    </location>
</feature>
<feature type="transmembrane region" description="Helical" evidence="2">
    <location>
        <begin position="586"/>
        <end position="606"/>
    </location>
</feature>
<accession>A0A2U3E4T3</accession>
<feature type="region of interest" description="Disordered" evidence="1">
    <location>
        <begin position="1"/>
        <end position="26"/>
    </location>
</feature>
<name>A0A2U3E4T3_PURLI</name>